<dbReference type="GO" id="GO:0003735">
    <property type="term" value="F:structural constituent of ribosome"/>
    <property type="evidence" value="ECO:0007669"/>
    <property type="project" value="InterPro"/>
</dbReference>
<protein>
    <submittedName>
        <fullName evidence="2">60S ribosomal protein L10</fullName>
    </submittedName>
</protein>
<feature type="region of interest" description="Disordered" evidence="1">
    <location>
        <begin position="60"/>
        <end position="118"/>
    </location>
</feature>
<dbReference type="EMBL" id="HBUF01527716">
    <property type="protein sequence ID" value="CAG6750754.1"/>
    <property type="molecule type" value="Transcribed_RNA"/>
</dbReference>
<feature type="compositionally biased region" description="Basic and acidic residues" evidence="1">
    <location>
        <begin position="68"/>
        <end position="92"/>
    </location>
</feature>
<dbReference type="AlphaFoldDB" id="A0A8D8ZNB5"/>
<evidence type="ECO:0000256" key="1">
    <source>
        <dbReference type="SAM" id="MobiDB-lite"/>
    </source>
</evidence>
<reference evidence="2" key="1">
    <citation type="submission" date="2021-05" db="EMBL/GenBank/DDBJ databases">
        <authorList>
            <person name="Alioto T."/>
            <person name="Alioto T."/>
            <person name="Gomez Garrido J."/>
        </authorList>
    </citation>
    <scope>NUCLEOTIDE SEQUENCE</scope>
</reference>
<proteinExistence type="predicted"/>
<accession>A0A8D8ZNB5</accession>
<evidence type="ECO:0000313" key="2">
    <source>
        <dbReference type="EMBL" id="CAG6750755.1"/>
    </source>
</evidence>
<dbReference type="InterPro" id="IPR036920">
    <property type="entry name" value="Ribosomal_uL16_sf"/>
</dbReference>
<organism evidence="2">
    <name type="scientific">Cacopsylla melanoneura</name>
    <dbReference type="NCBI Taxonomy" id="428564"/>
    <lineage>
        <taxon>Eukaryota</taxon>
        <taxon>Metazoa</taxon>
        <taxon>Ecdysozoa</taxon>
        <taxon>Arthropoda</taxon>
        <taxon>Hexapoda</taxon>
        <taxon>Insecta</taxon>
        <taxon>Pterygota</taxon>
        <taxon>Neoptera</taxon>
        <taxon>Paraneoptera</taxon>
        <taxon>Hemiptera</taxon>
        <taxon>Sternorrhyncha</taxon>
        <taxon>Psylloidea</taxon>
        <taxon>Psyllidae</taxon>
        <taxon>Psyllinae</taxon>
        <taxon>Cacopsylla</taxon>
    </lineage>
</organism>
<dbReference type="SUPFAM" id="SSF54686">
    <property type="entry name" value="Ribosomal protein L16p/L10e"/>
    <property type="match status" value="1"/>
</dbReference>
<dbReference type="GO" id="GO:0006412">
    <property type="term" value="P:translation"/>
    <property type="evidence" value="ECO:0007669"/>
    <property type="project" value="InterPro"/>
</dbReference>
<dbReference type="GO" id="GO:0005840">
    <property type="term" value="C:ribosome"/>
    <property type="evidence" value="ECO:0007669"/>
    <property type="project" value="UniProtKB-KW"/>
</dbReference>
<dbReference type="EMBL" id="HBUF01527717">
    <property type="protein sequence ID" value="CAG6750755.1"/>
    <property type="molecule type" value="Transcribed_RNA"/>
</dbReference>
<name>A0A8D8ZNB5_9HEMI</name>
<keyword evidence="2" id="KW-0687">Ribonucleoprotein</keyword>
<keyword evidence="2" id="KW-0689">Ribosomal protein</keyword>
<dbReference type="Gene3D" id="3.90.1170.10">
    <property type="entry name" value="Ribosomal protein L10e/L16"/>
    <property type="match status" value="1"/>
</dbReference>
<dbReference type="PANTHER" id="PTHR11726">
    <property type="entry name" value="60S RIBOSOMAL PROTEIN L10"/>
    <property type="match status" value="1"/>
</dbReference>
<sequence>MCSRIMLSLNWTKRTKMLSCAGPDRLQTGMRGAYGKPQGTVARVNIEQPIMSVRSPVDLSISISGGKETNEDSLRSGERRGKRSEETSDCKKDLRRRNVLVTSKEKRRNKRDALQLPV</sequence>
<dbReference type="InterPro" id="IPR001197">
    <property type="entry name" value="Ribosomal_uL16_euk_arch"/>
</dbReference>